<sequence length="258" mass="28901">MAEEGQLSLLSLPLEIRLEVYNLLLTLPSPASTEPKPVKHSHSYSHHSPKKKQQDLIQVQVPEPTPRPGAKLHPAILSVCNQTYTEAVHTLYRLNRFVADCALLTAVPRLRSWYPPVPPSPLTTQIRRWHIRIRLDSPPPWPAATVAAAFTNAEELVLDLWQATFMGGVGADVLRRFEGVRGVRRPRVLGTPPGFEGYVAWLVALMKMPVLDGWREGRTGEGEGLDERDGVGEGGEFERYGGYVCVEEGERRRLRGWC</sequence>
<accession>A0AAJ0MID8</accession>
<dbReference type="EMBL" id="JAUIQD010000002">
    <property type="protein sequence ID" value="KAK3359932.1"/>
    <property type="molecule type" value="Genomic_DNA"/>
</dbReference>
<keyword evidence="4" id="KW-1185">Reference proteome</keyword>
<dbReference type="AlphaFoldDB" id="A0AAJ0MID8"/>
<evidence type="ECO:0000259" key="2">
    <source>
        <dbReference type="Pfam" id="PF24864"/>
    </source>
</evidence>
<evidence type="ECO:0000313" key="3">
    <source>
        <dbReference type="EMBL" id="KAK3359932.1"/>
    </source>
</evidence>
<dbReference type="PANTHER" id="PTHR42085:SF4">
    <property type="entry name" value="F-BOX DOMAIN-CONTAINING PROTEIN"/>
    <property type="match status" value="1"/>
</dbReference>
<evidence type="ECO:0000313" key="4">
    <source>
        <dbReference type="Proteomes" id="UP001275084"/>
    </source>
</evidence>
<dbReference type="PANTHER" id="PTHR42085">
    <property type="entry name" value="F-BOX DOMAIN-CONTAINING PROTEIN"/>
    <property type="match status" value="1"/>
</dbReference>
<dbReference type="Pfam" id="PF24864">
    <property type="entry name" value="DUF7730"/>
    <property type="match status" value="1"/>
</dbReference>
<dbReference type="InterPro" id="IPR038883">
    <property type="entry name" value="AN11006-like"/>
</dbReference>
<name>A0AAJ0MID8_9PEZI</name>
<reference evidence="3" key="2">
    <citation type="submission" date="2023-06" db="EMBL/GenBank/DDBJ databases">
        <authorList>
            <consortium name="Lawrence Berkeley National Laboratory"/>
            <person name="Haridas S."/>
            <person name="Hensen N."/>
            <person name="Bonometti L."/>
            <person name="Westerberg I."/>
            <person name="Brannstrom I.O."/>
            <person name="Guillou S."/>
            <person name="Cros-Aarteil S."/>
            <person name="Calhoun S."/>
            <person name="Kuo A."/>
            <person name="Mondo S."/>
            <person name="Pangilinan J."/>
            <person name="Riley R."/>
            <person name="Labutti K."/>
            <person name="Andreopoulos B."/>
            <person name="Lipzen A."/>
            <person name="Chen C."/>
            <person name="Yanf M."/>
            <person name="Daum C."/>
            <person name="Ng V."/>
            <person name="Clum A."/>
            <person name="Steindorff A."/>
            <person name="Ohm R."/>
            <person name="Martin F."/>
            <person name="Silar P."/>
            <person name="Natvig D."/>
            <person name="Lalanne C."/>
            <person name="Gautier V."/>
            <person name="Ament-Velasquez S.L."/>
            <person name="Kruys A."/>
            <person name="Hutchinson M.I."/>
            <person name="Powell A.J."/>
            <person name="Barry K."/>
            <person name="Miller A.N."/>
            <person name="Grigoriev I.V."/>
            <person name="Debuchy R."/>
            <person name="Gladieux P."/>
            <person name="Thoren M.H."/>
            <person name="Johannesson H."/>
        </authorList>
    </citation>
    <scope>NUCLEOTIDE SEQUENCE</scope>
    <source>
        <strain evidence="3">CBS 955.72</strain>
    </source>
</reference>
<feature type="compositionally biased region" description="Basic residues" evidence="1">
    <location>
        <begin position="38"/>
        <end position="51"/>
    </location>
</feature>
<comment type="caution">
    <text evidence="3">The sequence shown here is derived from an EMBL/GenBank/DDBJ whole genome shotgun (WGS) entry which is preliminary data.</text>
</comment>
<feature type="region of interest" description="Disordered" evidence="1">
    <location>
        <begin position="32"/>
        <end position="55"/>
    </location>
</feature>
<reference evidence="3" key="1">
    <citation type="journal article" date="2023" name="Mol. Phylogenet. Evol.">
        <title>Genome-scale phylogeny and comparative genomics of the fungal order Sordariales.</title>
        <authorList>
            <person name="Hensen N."/>
            <person name="Bonometti L."/>
            <person name="Westerberg I."/>
            <person name="Brannstrom I.O."/>
            <person name="Guillou S."/>
            <person name="Cros-Aarteil S."/>
            <person name="Calhoun S."/>
            <person name="Haridas S."/>
            <person name="Kuo A."/>
            <person name="Mondo S."/>
            <person name="Pangilinan J."/>
            <person name="Riley R."/>
            <person name="LaButti K."/>
            <person name="Andreopoulos B."/>
            <person name="Lipzen A."/>
            <person name="Chen C."/>
            <person name="Yan M."/>
            <person name="Daum C."/>
            <person name="Ng V."/>
            <person name="Clum A."/>
            <person name="Steindorff A."/>
            <person name="Ohm R.A."/>
            <person name="Martin F."/>
            <person name="Silar P."/>
            <person name="Natvig D.O."/>
            <person name="Lalanne C."/>
            <person name="Gautier V."/>
            <person name="Ament-Velasquez S.L."/>
            <person name="Kruys A."/>
            <person name="Hutchinson M.I."/>
            <person name="Powell A.J."/>
            <person name="Barry K."/>
            <person name="Miller A.N."/>
            <person name="Grigoriev I.V."/>
            <person name="Debuchy R."/>
            <person name="Gladieux P."/>
            <person name="Hiltunen Thoren M."/>
            <person name="Johannesson H."/>
        </authorList>
    </citation>
    <scope>NUCLEOTIDE SEQUENCE</scope>
    <source>
        <strain evidence="3">CBS 955.72</strain>
    </source>
</reference>
<gene>
    <name evidence="3" type="ORF">B0T25DRAFT_564895</name>
</gene>
<dbReference type="InterPro" id="IPR056632">
    <property type="entry name" value="DUF7730"/>
</dbReference>
<feature type="domain" description="DUF7730" evidence="2">
    <location>
        <begin position="6"/>
        <end position="148"/>
    </location>
</feature>
<proteinExistence type="predicted"/>
<evidence type="ECO:0000256" key="1">
    <source>
        <dbReference type="SAM" id="MobiDB-lite"/>
    </source>
</evidence>
<organism evidence="3 4">
    <name type="scientific">Lasiosphaeria hispida</name>
    <dbReference type="NCBI Taxonomy" id="260671"/>
    <lineage>
        <taxon>Eukaryota</taxon>
        <taxon>Fungi</taxon>
        <taxon>Dikarya</taxon>
        <taxon>Ascomycota</taxon>
        <taxon>Pezizomycotina</taxon>
        <taxon>Sordariomycetes</taxon>
        <taxon>Sordariomycetidae</taxon>
        <taxon>Sordariales</taxon>
        <taxon>Lasiosphaeriaceae</taxon>
        <taxon>Lasiosphaeria</taxon>
    </lineage>
</organism>
<dbReference type="Proteomes" id="UP001275084">
    <property type="component" value="Unassembled WGS sequence"/>
</dbReference>
<protein>
    <recommendedName>
        <fullName evidence="2">DUF7730 domain-containing protein</fullName>
    </recommendedName>
</protein>